<dbReference type="EMBL" id="JAUYZK010000006">
    <property type="protein sequence ID" value="MDP2539107.1"/>
    <property type="molecule type" value="Genomic_DNA"/>
</dbReference>
<dbReference type="CDD" id="cd16894">
    <property type="entry name" value="MltD-like"/>
    <property type="match status" value="1"/>
</dbReference>
<name>A0AA90T9R3_9HELI</name>
<dbReference type="Proteomes" id="UP001177258">
    <property type="component" value="Unassembled WGS sequence"/>
</dbReference>
<comment type="caution">
    <text evidence="5">The sequence shown here is derived from an EMBL/GenBank/DDBJ whole genome shotgun (WGS) entry which is preliminary data.</text>
</comment>
<dbReference type="PANTHER" id="PTHR37423:SF2">
    <property type="entry name" value="MEMBRANE-BOUND LYTIC MUREIN TRANSGLYCOSYLASE C"/>
    <property type="match status" value="1"/>
</dbReference>
<dbReference type="Pfam" id="PF01476">
    <property type="entry name" value="LysM"/>
    <property type="match status" value="1"/>
</dbReference>
<evidence type="ECO:0000313" key="6">
    <source>
        <dbReference type="Proteomes" id="UP001177258"/>
    </source>
</evidence>
<sequence>MKIKTTFLFACLLCAHNLRADFNSLIYDRFSENVLNSFGVSGTFLAELRAKNSLKSGSAEARWDYFVQKFDSGYEFIPILKSMMAQAGIPQEFLFLAMAESEFSTRAYSPKKASGIWQLMPVTAKQLGLKINDYIDERRDPIKSTQAAIKYLQFLYKITGKWYLAAMAYNCGVGRLQKAIKQAKSTDIDVLLDEHKRYLPKETRNYIRMILSMSLAFNNIDRFKSDDREYLLNRGAMNTLASVNIKAGTMLAVIAEGAGMSLEDLKKYNRQFRYNFLPPGYGEYTVYIPYEKLAYFKQNFEEDRNPNEMFVLHKVKQGETLTSIAKKYKVSVQEIKITNKLKNSFLSINQKLIVPVVRKDYRKLVQNEIKN</sequence>
<organism evidence="5 6">
    <name type="scientific">Helicobacter cappadocius</name>
    <dbReference type="NCBI Taxonomy" id="3063998"/>
    <lineage>
        <taxon>Bacteria</taxon>
        <taxon>Pseudomonadati</taxon>
        <taxon>Campylobacterota</taxon>
        <taxon>Epsilonproteobacteria</taxon>
        <taxon>Campylobacterales</taxon>
        <taxon>Helicobacteraceae</taxon>
        <taxon>Helicobacter</taxon>
    </lineage>
</organism>
<dbReference type="Pfam" id="PF01464">
    <property type="entry name" value="SLT"/>
    <property type="match status" value="1"/>
</dbReference>
<protein>
    <submittedName>
        <fullName evidence="5">Transglycosylase SLT domain-containing protein</fullName>
    </submittedName>
</protein>
<dbReference type="Gene3D" id="3.10.350.10">
    <property type="entry name" value="LysM domain"/>
    <property type="match status" value="1"/>
</dbReference>
<dbReference type="SUPFAM" id="SSF53955">
    <property type="entry name" value="Lysozyme-like"/>
    <property type="match status" value="1"/>
</dbReference>
<dbReference type="InterPro" id="IPR036779">
    <property type="entry name" value="LysM_dom_sf"/>
</dbReference>
<gene>
    <name evidence="4" type="ORF">Q5I04_04580</name>
    <name evidence="5" type="ORF">Q5I06_04895</name>
</gene>
<feature type="domain" description="LysM" evidence="3">
    <location>
        <begin position="311"/>
        <end position="354"/>
    </location>
</feature>
<reference evidence="4" key="2">
    <citation type="submission" date="2023-07" db="EMBL/GenBank/DDBJ databases">
        <authorList>
            <person name="Aydin F."/>
            <person name="Tarhane S."/>
            <person name="Saticioglu I.B."/>
            <person name="Karakaya E."/>
            <person name="Abay S."/>
            <person name="Guran O."/>
            <person name="Bozkurt E."/>
            <person name="Uzum N."/>
            <person name="Olgun K."/>
            <person name="Jablonski D."/>
        </authorList>
    </citation>
    <scope>NUCLEOTIDE SEQUENCE</scope>
    <source>
        <strain evidence="4">Faydin-H75</strain>
    </source>
</reference>
<dbReference type="PROSITE" id="PS51782">
    <property type="entry name" value="LYSM"/>
    <property type="match status" value="1"/>
</dbReference>
<keyword evidence="2" id="KW-0732">Signal</keyword>
<feature type="signal peptide" evidence="2">
    <location>
        <begin position="1"/>
        <end position="20"/>
    </location>
</feature>
<evidence type="ECO:0000313" key="4">
    <source>
        <dbReference type="EMBL" id="MDO7253183.1"/>
    </source>
</evidence>
<feature type="chain" id="PRO_5041699573" evidence="2">
    <location>
        <begin position="21"/>
        <end position="371"/>
    </location>
</feature>
<evidence type="ECO:0000256" key="1">
    <source>
        <dbReference type="ARBA" id="ARBA00007734"/>
    </source>
</evidence>
<comment type="similarity">
    <text evidence="1">Belongs to the transglycosylase Slt family.</text>
</comment>
<proteinExistence type="inferred from homology"/>
<keyword evidence="7" id="KW-1185">Reference proteome</keyword>
<dbReference type="PANTHER" id="PTHR37423">
    <property type="entry name" value="SOLUBLE LYTIC MUREIN TRANSGLYCOSYLASE-RELATED"/>
    <property type="match status" value="1"/>
</dbReference>
<dbReference type="InterPro" id="IPR008258">
    <property type="entry name" value="Transglycosylase_SLT_dom_1"/>
</dbReference>
<dbReference type="SUPFAM" id="SSF54106">
    <property type="entry name" value="LysM domain"/>
    <property type="match status" value="1"/>
</dbReference>
<dbReference type="AlphaFoldDB" id="A0AA90T9R3"/>
<dbReference type="CDD" id="cd00118">
    <property type="entry name" value="LysM"/>
    <property type="match status" value="1"/>
</dbReference>
<dbReference type="SMART" id="SM00257">
    <property type="entry name" value="LysM"/>
    <property type="match status" value="1"/>
</dbReference>
<dbReference type="Proteomes" id="UP001240777">
    <property type="component" value="Unassembled WGS sequence"/>
</dbReference>
<evidence type="ECO:0000313" key="7">
    <source>
        <dbReference type="Proteomes" id="UP001240777"/>
    </source>
</evidence>
<dbReference type="InterPro" id="IPR018392">
    <property type="entry name" value="LysM"/>
</dbReference>
<accession>A0AA90T9R3</accession>
<evidence type="ECO:0000313" key="5">
    <source>
        <dbReference type="EMBL" id="MDP2539107.1"/>
    </source>
</evidence>
<dbReference type="RefSeq" id="WP_305517031.1">
    <property type="nucleotide sequence ID" value="NZ_JAUPEV010000006.1"/>
</dbReference>
<evidence type="ECO:0000259" key="3">
    <source>
        <dbReference type="PROSITE" id="PS51782"/>
    </source>
</evidence>
<dbReference type="EMBL" id="JAUPEV010000006">
    <property type="protein sequence ID" value="MDO7253183.1"/>
    <property type="molecule type" value="Genomic_DNA"/>
</dbReference>
<evidence type="ECO:0000256" key="2">
    <source>
        <dbReference type="SAM" id="SignalP"/>
    </source>
</evidence>
<reference evidence="4 6" key="3">
    <citation type="journal article" date="2024" name="Syst. Appl. Microbiol.">
        <title>Helicobacter cappadocius sp. nov., from lizards: The first psychrotrophic Helicobacter species.</title>
        <authorList>
            <person name="Aydin F."/>
            <person name="Tarhane S."/>
            <person name="Karakaya E."/>
            <person name="Abay S."/>
            <person name="Kayman T."/>
            <person name="Guran O."/>
            <person name="Bozkurt E."/>
            <person name="Uzum N."/>
            <person name="Avci A."/>
            <person name="Olgun K."/>
            <person name="Jablonski D."/>
            <person name="Guran C."/>
            <person name="Burcin Saticioglu I."/>
        </authorList>
    </citation>
    <scope>NUCLEOTIDE SEQUENCE [LARGE SCALE GENOMIC DNA]</scope>
    <source>
        <strain evidence="4">Faydin-H75</strain>
        <strain evidence="6">faydin-H76</strain>
    </source>
</reference>
<dbReference type="InterPro" id="IPR023346">
    <property type="entry name" value="Lysozyme-like_dom_sf"/>
</dbReference>
<reference evidence="5 7" key="1">
    <citation type="submission" date="2023-07" db="EMBL/GenBank/DDBJ databases">
        <title>Unpublished Manusciprt.</title>
        <authorList>
            <person name="Aydin F."/>
            <person name="Tarhane S."/>
            <person name="Saticioglu I.B."/>
            <person name="Karakaya E."/>
            <person name="Abay S."/>
            <person name="Guran O."/>
            <person name="Bozkurt E."/>
            <person name="Uzum N."/>
            <person name="Olgun K."/>
            <person name="Jablonski D."/>
        </authorList>
    </citation>
    <scope>NUCLEOTIDE SEQUENCE</scope>
    <source>
        <strain evidence="7">faydin-H75</strain>
        <strain evidence="5">Faydin-H76</strain>
    </source>
</reference>
<dbReference type="Gene3D" id="1.10.530.10">
    <property type="match status" value="1"/>
</dbReference>